<reference evidence="2 3" key="1">
    <citation type="journal article" date="2023" name="Res Sq">
        <title>Genomic and morphological characterization of Knufia obscura isolated from the Mars 2020 spacecraft assembly facility.</title>
        <authorList>
            <person name="Chander A.M."/>
            <person name="Teixeira M.M."/>
            <person name="Singh N.K."/>
            <person name="Williams M.P."/>
            <person name="Parker C.W."/>
            <person name="Leo P."/>
            <person name="Stajich J.E."/>
            <person name="Torok T."/>
            <person name="Tighe S."/>
            <person name="Mason C.E."/>
            <person name="Venkateswaran K."/>
        </authorList>
    </citation>
    <scope>NUCLEOTIDE SEQUENCE [LARGE SCALE GENOMIC DNA]</scope>
    <source>
        <strain evidence="2 3">CCFEE 5817</strain>
    </source>
</reference>
<evidence type="ECO:0000313" key="2">
    <source>
        <dbReference type="EMBL" id="KAK5947322.1"/>
    </source>
</evidence>
<organism evidence="2 3">
    <name type="scientific">Knufia obscura</name>
    <dbReference type="NCBI Taxonomy" id="1635080"/>
    <lineage>
        <taxon>Eukaryota</taxon>
        <taxon>Fungi</taxon>
        <taxon>Dikarya</taxon>
        <taxon>Ascomycota</taxon>
        <taxon>Pezizomycotina</taxon>
        <taxon>Eurotiomycetes</taxon>
        <taxon>Chaetothyriomycetidae</taxon>
        <taxon>Chaetothyriales</taxon>
        <taxon>Trichomeriaceae</taxon>
        <taxon>Knufia</taxon>
    </lineage>
</organism>
<accession>A0ABR0S374</accession>
<dbReference type="InterPro" id="IPR051678">
    <property type="entry name" value="AGP_Transferase"/>
</dbReference>
<dbReference type="EMBL" id="JAVHJV010000001">
    <property type="protein sequence ID" value="KAK5947322.1"/>
    <property type="molecule type" value="Genomic_DNA"/>
</dbReference>
<evidence type="ECO:0000313" key="3">
    <source>
        <dbReference type="Proteomes" id="UP001334248"/>
    </source>
</evidence>
<dbReference type="Gene3D" id="3.90.1200.10">
    <property type="match status" value="1"/>
</dbReference>
<dbReference type="SUPFAM" id="SSF56112">
    <property type="entry name" value="Protein kinase-like (PK-like)"/>
    <property type="match status" value="1"/>
</dbReference>
<dbReference type="PANTHER" id="PTHR21310">
    <property type="entry name" value="AMINOGLYCOSIDE PHOSPHOTRANSFERASE-RELATED-RELATED"/>
    <property type="match status" value="1"/>
</dbReference>
<name>A0ABR0S374_9EURO</name>
<keyword evidence="3" id="KW-1185">Reference proteome</keyword>
<dbReference type="GeneID" id="89994921"/>
<dbReference type="InterPro" id="IPR002575">
    <property type="entry name" value="Aminoglycoside_PTrfase"/>
</dbReference>
<evidence type="ECO:0000259" key="1">
    <source>
        <dbReference type="Pfam" id="PF01636"/>
    </source>
</evidence>
<dbReference type="PANTHER" id="PTHR21310:SF15">
    <property type="entry name" value="AMINOGLYCOSIDE PHOSPHOTRANSFERASE DOMAIN-CONTAINING PROTEIN"/>
    <property type="match status" value="1"/>
</dbReference>
<dbReference type="InterPro" id="IPR011009">
    <property type="entry name" value="Kinase-like_dom_sf"/>
</dbReference>
<feature type="domain" description="Aminoglycoside phosphotransferase" evidence="1">
    <location>
        <begin position="53"/>
        <end position="201"/>
    </location>
</feature>
<dbReference type="RefSeq" id="XP_064735412.1">
    <property type="nucleotide sequence ID" value="XM_064869915.1"/>
</dbReference>
<protein>
    <recommendedName>
        <fullName evidence="1">Aminoglycoside phosphotransferase domain-containing protein</fullName>
    </recommendedName>
</protein>
<gene>
    <name evidence="2" type="ORF">PMZ80_001472</name>
</gene>
<comment type="caution">
    <text evidence="2">The sequence shown here is derived from an EMBL/GenBank/DDBJ whole genome shotgun (WGS) entry which is preliminary data.</text>
</comment>
<sequence>MQSLQTVPALPYTVEKWETYERSYTVDPVRGEFRKTEIPHNVNIYGKQTRPWKSAARMKNEFLTLQFIRQFTNIPVPKPIYMEELDGAMSIVVEYIPGVPLDELPDTIRATAVEKATRLIEDNVLPQLRKLTSRHNGSLSGEVISPRRVQEESTKQEWSRIESLEPRFHFCHNDLAQHNILCDPQSGEVLAIIDWEYAGYYESVFEKPFWLHPFHEHSIDKEEISKLESLLSGTQSDRECAVLQDDHPQHST</sequence>
<dbReference type="Pfam" id="PF01636">
    <property type="entry name" value="APH"/>
    <property type="match status" value="1"/>
</dbReference>
<dbReference type="CDD" id="cd05120">
    <property type="entry name" value="APH_ChoK_like"/>
    <property type="match status" value="1"/>
</dbReference>
<proteinExistence type="predicted"/>
<dbReference type="Proteomes" id="UP001334248">
    <property type="component" value="Unassembled WGS sequence"/>
</dbReference>